<sequence length="46" mass="4970">MGRGGPPTEVAERAENSVRVLSTVYATCLDGRRSAYNDRITTLLDG</sequence>
<evidence type="ECO:0000313" key="1">
    <source>
        <dbReference type="EMBL" id="MBW0137848.1"/>
    </source>
</evidence>
<keyword evidence="2" id="KW-1185">Reference proteome</keyword>
<proteinExistence type="predicted"/>
<dbReference type="EMBL" id="JADQDK010000001">
    <property type="protein sequence ID" value="MBW0137848.1"/>
    <property type="molecule type" value="Genomic_DNA"/>
</dbReference>
<comment type="caution">
    <text evidence="1">The sequence shown here is derived from an EMBL/GenBank/DDBJ whole genome shotgun (WGS) entry which is preliminary data.</text>
</comment>
<protein>
    <submittedName>
        <fullName evidence="1">Uncharacterized protein</fullName>
    </submittedName>
</protein>
<gene>
    <name evidence="1" type="ORF">I4I81_26805</name>
</gene>
<reference evidence="1 2" key="1">
    <citation type="submission" date="2020-11" db="EMBL/GenBank/DDBJ databases">
        <title>Pseudonocardia abyssalis sp. nov. and Pseudonocardia oceani sp. nov., description and phylogenomic analysis of two novel actinomycetes isolated from the deep Southern Ocean.</title>
        <authorList>
            <person name="Parra J."/>
        </authorList>
    </citation>
    <scope>NUCLEOTIDE SEQUENCE [LARGE SCALE GENOMIC DNA]</scope>
    <source>
        <strain evidence="1 2">KRD-168</strain>
    </source>
</reference>
<dbReference type="RefSeq" id="WP_218605128.1">
    <property type="nucleotide sequence ID" value="NZ_JADQDJ010000305.1"/>
</dbReference>
<name>A0ABS6V169_9PSEU</name>
<organism evidence="1 2">
    <name type="scientific">Pseudonocardia abyssalis</name>
    <dbReference type="NCBI Taxonomy" id="2792008"/>
    <lineage>
        <taxon>Bacteria</taxon>
        <taxon>Bacillati</taxon>
        <taxon>Actinomycetota</taxon>
        <taxon>Actinomycetes</taxon>
        <taxon>Pseudonocardiales</taxon>
        <taxon>Pseudonocardiaceae</taxon>
        <taxon>Pseudonocardia</taxon>
    </lineage>
</organism>
<dbReference type="Proteomes" id="UP000694287">
    <property type="component" value="Unassembled WGS sequence"/>
</dbReference>
<accession>A0ABS6V169</accession>
<evidence type="ECO:0000313" key="2">
    <source>
        <dbReference type="Proteomes" id="UP000694287"/>
    </source>
</evidence>